<dbReference type="STRING" id="1802061.A3A93_04875"/>
<proteinExistence type="predicted"/>
<dbReference type="InterPro" id="IPR013783">
    <property type="entry name" value="Ig-like_fold"/>
</dbReference>
<dbReference type="SUPFAM" id="SSF49265">
    <property type="entry name" value="Fibronectin type III"/>
    <property type="match status" value="1"/>
</dbReference>
<sequence>MVFAFIILARPAKVQAASIGISDPGNANKLTVVSAPQNLRIVSIKNADDDMIKVTFAWNSSEKIFRLYSKNEVGTQFEPVGYIKTNPLEITFPVMKPYFTVSLTAVKPFNNTYIESAQSNELLVKWDYPTLAQPTRLKLIKSEKSGDSTKSYLAWDTVKYAQKYLIYYLKSEGTWEKIGESTVTEITLTHSTYGQPLSIAVSASYEYGESKISENLSIPRAIQTVQQITSTPTKIPDRVPKSPENLRIISTEIKDTIKEIDIGWDQSDGAEGYVIFVSTSGTYIKLANVGSNRAVIKIPFDFVSFKVVVSAFNNKGESGRSNEIEIEGKREEIAIIVPTKIITENPAPTVSIVQNTNQEEVLSVFTVEEKPRSDTEIIKTNNVTPTILPTPTKIIGSEEGQQKNLLIRLLTAILKQILVFLKK</sequence>
<dbReference type="EMBL" id="MGAL01000030">
    <property type="protein sequence ID" value="OGK47542.1"/>
    <property type="molecule type" value="Genomic_DNA"/>
</dbReference>
<dbReference type="Gene3D" id="2.60.40.10">
    <property type="entry name" value="Immunoglobulins"/>
    <property type="match status" value="2"/>
</dbReference>
<name>A0A1F7IW07_9BACT</name>
<gene>
    <name evidence="1" type="ORF">A3A93_04875</name>
</gene>
<dbReference type="Proteomes" id="UP000177141">
    <property type="component" value="Unassembled WGS sequence"/>
</dbReference>
<dbReference type="InterPro" id="IPR036116">
    <property type="entry name" value="FN3_sf"/>
</dbReference>
<evidence type="ECO:0000313" key="1">
    <source>
        <dbReference type="EMBL" id="OGK47542.1"/>
    </source>
</evidence>
<evidence type="ECO:0000313" key="2">
    <source>
        <dbReference type="Proteomes" id="UP000177141"/>
    </source>
</evidence>
<comment type="caution">
    <text evidence="1">The sequence shown here is derived from an EMBL/GenBank/DDBJ whole genome shotgun (WGS) entry which is preliminary data.</text>
</comment>
<reference evidence="1 2" key="1">
    <citation type="journal article" date="2016" name="Nat. Commun.">
        <title>Thousands of microbial genomes shed light on interconnected biogeochemical processes in an aquifer system.</title>
        <authorList>
            <person name="Anantharaman K."/>
            <person name="Brown C.T."/>
            <person name="Hug L.A."/>
            <person name="Sharon I."/>
            <person name="Castelle C.J."/>
            <person name="Probst A.J."/>
            <person name="Thomas B.C."/>
            <person name="Singh A."/>
            <person name="Wilkins M.J."/>
            <person name="Karaoz U."/>
            <person name="Brodie E.L."/>
            <person name="Williams K.H."/>
            <person name="Hubbard S.S."/>
            <person name="Banfield J.F."/>
        </authorList>
    </citation>
    <scope>NUCLEOTIDE SEQUENCE [LARGE SCALE GENOMIC DNA]</scope>
</reference>
<protein>
    <submittedName>
        <fullName evidence="1">Uncharacterized protein</fullName>
    </submittedName>
</protein>
<organism evidence="1 2">
    <name type="scientific">Candidatus Roizmanbacteria bacterium RIFCSPLOWO2_01_FULL_38_12</name>
    <dbReference type="NCBI Taxonomy" id="1802061"/>
    <lineage>
        <taxon>Bacteria</taxon>
        <taxon>Candidatus Roizmaniibacteriota</taxon>
    </lineage>
</organism>
<dbReference type="AlphaFoldDB" id="A0A1F7IW07"/>
<accession>A0A1F7IW07</accession>